<keyword evidence="7" id="KW-0028">Amino-acid biosynthesis</keyword>
<dbReference type="EC" id="6.3.5.4" evidence="3"/>
<proteinExistence type="inferred from homology"/>
<dbReference type="Gene3D" id="3.40.50.620">
    <property type="entry name" value="HUPs"/>
    <property type="match status" value="1"/>
</dbReference>
<reference evidence="11" key="1">
    <citation type="journal article" date="2014" name="DNA Res.">
        <title>A complete view of the genetic diversity of the Escherichia coli O-antigen biosynthesis gene cluster.</title>
        <authorList>
            <person name="Iguchi A."/>
            <person name="Iyoda S."/>
            <person name="Kikuchi T."/>
            <person name="Ogura Y."/>
            <person name="Katsura K."/>
            <person name="Ohnishi M."/>
            <person name="Hayashi T."/>
            <person name="Thomson N.R."/>
        </authorList>
    </citation>
    <scope>NUCLEOTIDE SEQUENCE</scope>
    <source>
        <strain evidence="11">H14</strain>
    </source>
</reference>
<dbReference type="Gene3D" id="3.60.20.10">
    <property type="entry name" value="Glutamine Phosphoribosylpyrophosphate, subunit 1, domain 1"/>
    <property type="match status" value="1"/>
</dbReference>
<evidence type="ECO:0000256" key="1">
    <source>
        <dbReference type="ARBA" id="ARBA00005187"/>
    </source>
</evidence>
<keyword evidence="7" id="KW-0315">Glutamine amidotransferase</keyword>
<dbReference type="Pfam" id="PF13537">
    <property type="entry name" value="GATase_7"/>
    <property type="match status" value="1"/>
</dbReference>
<reference evidence="12 13" key="2">
    <citation type="submission" date="2019-08" db="EMBL/GenBank/DDBJ databases">
        <title>Identification of Water Treatment Resistant and Multidrug Resistant Urinary Pathogenic Escherichia coli in Wastewater.</title>
        <authorList>
            <person name="Neumann N."/>
        </authorList>
    </citation>
    <scope>NUCLEOTIDE SEQUENCE [LARGE SCALE GENOMIC DNA]</scope>
    <source>
        <strain evidence="12 13">WU2356</strain>
    </source>
</reference>
<dbReference type="GO" id="GO:0006529">
    <property type="term" value="P:asparagine biosynthetic process"/>
    <property type="evidence" value="ECO:0007669"/>
    <property type="project" value="UniProtKB-KW"/>
</dbReference>
<gene>
    <name evidence="12" type="ORF">FVB16_06210</name>
</gene>
<dbReference type="InterPro" id="IPR001962">
    <property type="entry name" value="Asn_synthase"/>
</dbReference>
<dbReference type="PANTHER" id="PTHR43284">
    <property type="entry name" value="ASPARAGINE SYNTHETASE (GLUTAMINE-HYDROLYZING)"/>
    <property type="match status" value="1"/>
</dbReference>
<dbReference type="CDD" id="cd01991">
    <property type="entry name" value="Asn_synthase_B_C"/>
    <property type="match status" value="1"/>
</dbReference>
<dbReference type="InterPro" id="IPR051786">
    <property type="entry name" value="ASN_synthetase/amidase"/>
</dbReference>
<dbReference type="InterPro" id="IPR029055">
    <property type="entry name" value="Ntn_hydrolases_N"/>
</dbReference>
<evidence type="ECO:0000256" key="7">
    <source>
        <dbReference type="PIRSR" id="PIRSR001589-1"/>
    </source>
</evidence>
<name>A0A0A8J5F2_ECOLX</name>
<evidence type="ECO:0000313" key="12">
    <source>
        <dbReference type="EMBL" id="MPU48446.1"/>
    </source>
</evidence>
<dbReference type="RefSeq" id="WP_053880133.1">
    <property type="nucleotide sequence ID" value="NZ_AP027850.1"/>
</dbReference>
<evidence type="ECO:0000256" key="9">
    <source>
        <dbReference type="PIRSR" id="PIRSR001589-3"/>
    </source>
</evidence>
<dbReference type="SUPFAM" id="SSF56235">
    <property type="entry name" value="N-terminal nucleophile aminohydrolases (Ntn hydrolases)"/>
    <property type="match status" value="1"/>
</dbReference>
<dbReference type="Proteomes" id="UP000392867">
    <property type="component" value="Unassembled WGS sequence"/>
</dbReference>
<feature type="binding site" evidence="8">
    <location>
        <position position="93"/>
    </location>
    <ligand>
        <name>L-glutamine</name>
        <dbReference type="ChEBI" id="CHEBI:58359"/>
    </ligand>
</feature>
<comment type="pathway">
    <text evidence="1">Amino-acid biosynthesis; L-asparagine biosynthesis; L-asparagine from L-aspartate (L-Gln route): step 1/1.</text>
</comment>
<evidence type="ECO:0000256" key="3">
    <source>
        <dbReference type="ARBA" id="ARBA00012737"/>
    </source>
</evidence>
<comment type="similarity">
    <text evidence="2">Belongs to the asparagine synthetase family.</text>
</comment>
<accession>A0A0A8J5F2</accession>
<evidence type="ECO:0000256" key="8">
    <source>
        <dbReference type="PIRSR" id="PIRSR001589-2"/>
    </source>
</evidence>
<feature type="binding site" evidence="8">
    <location>
        <position position="244"/>
    </location>
    <ligand>
        <name>ATP</name>
        <dbReference type="ChEBI" id="CHEBI:30616"/>
    </ligand>
</feature>
<dbReference type="SUPFAM" id="SSF52402">
    <property type="entry name" value="Adenine nucleotide alpha hydrolases-like"/>
    <property type="match status" value="1"/>
</dbReference>
<keyword evidence="7" id="KW-0061">Asparagine biosynthesis</keyword>
<evidence type="ECO:0000256" key="5">
    <source>
        <dbReference type="ARBA" id="ARBA00022840"/>
    </source>
</evidence>
<dbReference type="AlphaFoldDB" id="A0A0A8J5F2"/>
<dbReference type="PROSITE" id="PS51278">
    <property type="entry name" value="GATASE_TYPE_2"/>
    <property type="match status" value="1"/>
</dbReference>
<dbReference type="EMBL" id="AB812034">
    <property type="protein sequence ID" value="BAQ01262.1"/>
    <property type="molecule type" value="Genomic_DNA"/>
</dbReference>
<dbReference type="InterPro" id="IPR006426">
    <property type="entry name" value="Asn_synth_AEB"/>
</dbReference>
<feature type="site" description="Important for beta-aspartyl-AMP intermediate formation" evidence="9">
    <location>
        <position position="337"/>
    </location>
</feature>
<protein>
    <recommendedName>
        <fullName evidence="3">asparagine synthase (glutamine-hydrolyzing)</fullName>
        <ecNumber evidence="3">6.3.5.4</ecNumber>
    </recommendedName>
</protein>
<comment type="catalytic activity">
    <reaction evidence="6">
        <text>L-aspartate + L-glutamine + ATP + H2O = L-asparagine + L-glutamate + AMP + diphosphate + H(+)</text>
        <dbReference type="Rhea" id="RHEA:12228"/>
        <dbReference type="ChEBI" id="CHEBI:15377"/>
        <dbReference type="ChEBI" id="CHEBI:15378"/>
        <dbReference type="ChEBI" id="CHEBI:29985"/>
        <dbReference type="ChEBI" id="CHEBI:29991"/>
        <dbReference type="ChEBI" id="CHEBI:30616"/>
        <dbReference type="ChEBI" id="CHEBI:33019"/>
        <dbReference type="ChEBI" id="CHEBI:58048"/>
        <dbReference type="ChEBI" id="CHEBI:58359"/>
        <dbReference type="ChEBI" id="CHEBI:456215"/>
        <dbReference type="EC" id="6.3.5.4"/>
    </reaction>
</comment>
<keyword evidence="4 8" id="KW-0547">Nucleotide-binding</keyword>
<feature type="binding site" evidence="8">
    <location>
        <begin position="335"/>
        <end position="336"/>
    </location>
    <ligand>
        <name>ATP</name>
        <dbReference type="ChEBI" id="CHEBI:30616"/>
    </ligand>
</feature>
<evidence type="ECO:0000256" key="2">
    <source>
        <dbReference type="ARBA" id="ARBA00005752"/>
    </source>
</evidence>
<dbReference type="Pfam" id="PF00733">
    <property type="entry name" value="Asn_synthase"/>
    <property type="match status" value="1"/>
</dbReference>
<dbReference type="GO" id="GO:0004066">
    <property type="term" value="F:asparagine synthase (glutamine-hydrolyzing) activity"/>
    <property type="evidence" value="ECO:0007669"/>
    <property type="project" value="UniProtKB-EC"/>
</dbReference>
<feature type="domain" description="Glutamine amidotransferase type-2" evidence="10">
    <location>
        <begin position="2"/>
        <end position="204"/>
    </location>
</feature>
<feature type="active site" description="For GATase activity" evidence="7">
    <location>
        <position position="2"/>
    </location>
</feature>
<dbReference type="PIRSF" id="PIRSF001589">
    <property type="entry name" value="Asn_synthetase_glu-h"/>
    <property type="match status" value="1"/>
</dbReference>
<evidence type="ECO:0000313" key="13">
    <source>
        <dbReference type="Proteomes" id="UP000392867"/>
    </source>
</evidence>
<dbReference type="InterPro" id="IPR017932">
    <property type="entry name" value="GATase_2_dom"/>
</dbReference>
<keyword evidence="5 8" id="KW-0067">ATP-binding</keyword>
<organism evidence="11">
    <name type="scientific">Escherichia coli</name>
    <dbReference type="NCBI Taxonomy" id="562"/>
    <lineage>
        <taxon>Bacteria</taxon>
        <taxon>Pseudomonadati</taxon>
        <taxon>Pseudomonadota</taxon>
        <taxon>Gammaproteobacteria</taxon>
        <taxon>Enterobacterales</taxon>
        <taxon>Enterobacteriaceae</taxon>
        <taxon>Escherichia</taxon>
    </lineage>
</organism>
<evidence type="ECO:0000259" key="10">
    <source>
        <dbReference type="PROSITE" id="PS51278"/>
    </source>
</evidence>
<dbReference type="EMBL" id="VOTT01000057">
    <property type="protein sequence ID" value="MPU48446.1"/>
    <property type="molecule type" value="Genomic_DNA"/>
</dbReference>
<dbReference type="PANTHER" id="PTHR43284:SF1">
    <property type="entry name" value="ASPARAGINE SYNTHETASE"/>
    <property type="match status" value="1"/>
</dbReference>
<dbReference type="GO" id="GO:0005524">
    <property type="term" value="F:ATP binding"/>
    <property type="evidence" value="ECO:0007669"/>
    <property type="project" value="UniProtKB-KW"/>
</dbReference>
<evidence type="ECO:0000313" key="11">
    <source>
        <dbReference type="EMBL" id="BAQ01262.1"/>
    </source>
</evidence>
<sequence length="507" mass="58188">MCGFFITNNPSINSSHLKLVEDSLAFRGPDFSSGFINTNGWIVYHSRLSIIDLTEDANQPIFDSKGGVLVFNGEILNFKELGIKYFNKDFESDSKLLSALLERKLIDLNEFDGFFSFVYVNHNGKLEYAVRDKFGVKPLFYHKSEEGYLSFSSEPSLLNRLYNCGLNKDAIDEYYSIRYPIFSGSYFNDVFCINPGECYINGEYFNILNYFSGKYVETNINEIELSIKKGIKTRKVSDAPVGLLLSKGIDSNLLNTLSEFNFKYSIGFKGDADLEYLKQQNIKNLKIVECNNQLYKDAFDYLIKLRGEPMSVPNEVLLYLIAKEAASDGVKVLLSGEGADEFFGGYDRIFTWALYAQEFVLEDFIEHYCYELPAENTKLVYKFKSIFEQVSHLTPFEKVRWFFIRYHMPILFRRLDFSLMAAGIEGREPLANIHTFMQAIKVSPSQLMTDGLGKIPLRNIIAKYMGKDFAFSSKVGFPVDLRKVFDYTGNETSYEIWFKENLKGVGI</sequence>
<evidence type="ECO:0000256" key="4">
    <source>
        <dbReference type="ARBA" id="ARBA00022741"/>
    </source>
</evidence>
<dbReference type="InterPro" id="IPR014729">
    <property type="entry name" value="Rossmann-like_a/b/a_fold"/>
</dbReference>
<evidence type="ECO:0000256" key="6">
    <source>
        <dbReference type="ARBA" id="ARBA00048741"/>
    </source>
</evidence>
<feature type="binding site" evidence="8">
    <location>
        <position position="266"/>
    </location>
    <ligand>
        <name>ATP</name>
        <dbReference type="ChEBI" id="CHEBI:30616"/>
    </ligand>
</feature>